<feature type="transmembrane region" description="Helical" evidence="1">
    <location>
        <begin position="101"/>
        <end position="120"/>
    </location>
</feature>
<feature type="domain" description="Protein FecR C-terminal" evidence="3">
    <location>
        <begin position="296"/>
        <end position="364"/>
    </location>
</feature>
<keyword evidence="1" id="KW-0812">Transmembrane</keyword>
<dbReference type="EMBL" id="JAOTPL010000023">
    <property type="protein sequence ID" value="MCU7695325.1"/>
    <property type="molecule type" value="Genomic_DNA"/>
</dbReference>
<dbReference type="PANTHER" id="PTHR30273">
    <property type="entry name" value="PERIPLASMIC SIGNAL SENSOR AND SIGMA FACTOR ACTIVATOR FECR-RELATED"/>
    <property type="match status" value="1"/>
</dbReference>
<proteinExistence type="predicted"/>
<dbReference type="InterPro" id="IPR012373">
    <property type="entry name" value="Ferrdict_sens_TM"/>
</dbReference>
<dbReference type="PIRSF" id="PIRSF018266">
    <property type="entry name" value="FecR"/>
    <property type="match status" value="1"/>
</dbReference>
<dbReference type="InterPro" id="IPR006860">
    <property type="entry name" value="FecR"/>
</dbReference>
<evidence type="ECO:0000313" key="4">
    <source>
        <dbReference type="EMBL" id="MCU7695325.1"/>
    </source>
</evidence>
<feature type="domain" description="FecR protein" evidence="2">
    <location>
        <begin position="134"/>
        <end position="229"/>
    </location>
</feature>
<dbReference type="Proteomes" id="UP001209317">
    <property type="component" value="Unassembled WGS sequence"/>
</dbReference>
<protein>
    <submittedName>
        <fullName evidence="4">FecR family protein</fullName>
    </submittedName>
</protein>
<keyword evidence="5" id="KW-1185">Reference proteome</keyword>
<dbReference type="Gene3D" id="2.60.120.1440">
    <property type="match status" value="1"/>
</dbReference>
<dbReference type="Pfam" id="PF04773">
    <property type="entry name" value="FecR"/>
    <property type="match status" value="1"/>
</dbReference>
<keyword evidence="1" id="KW-1133">Transmembrane helix</keyword>
<dbReference type="Pfam" id="PF16344">
    <property type="entry name" value="FecR_C"/>
    <property type="match status" value="1"/>
</dbReference>
<comment type="caution">
    <text evidence="4">The sequence shown here is derived from an EMBL/GenBank/DDBJ whole genome shotgun (WGS) entry which is preliminary data.</text>
</comment>
<evidence type="ECO:0000259" key="3">
    <source>
        <dbReference type="Pfam" id="PF16344"/>
    </source>
</evidence>
<dbReference type="Gene3D" id="3.55.50.30">
    <property type="match status" value="1"/>
</dbReference>
<reference evidence="4" key="1">
    <citation type="submission" date="2022-10" db="EMBL/GenBank/DDBJ databases">
        <authorList>
            <person name="Kim H.S."/>
            <person name="Kim J.-S."/>
            <person name="Suh M.K."/>
            <person name="Eom M.K."/>
            <person name="Lee J.-S."/>
        </authorList>
    </citation>
    <scope>NUCLEOTIDE SEQUENCE</scope>
    <source>
        <strain evidence="4">LIP-5</strain>
    </source>
</reference>
<dbReference type="GO" id="GO:0016989">
    <property type="term" value="F:sigma factor antagonist activity"/>
    <property type="evidence" value="ECO:0007669"/>
    <property type="project" value="TreeGrafter"/>
</dbReference>
<evidence type="ECO:0000259" key="2">
    <source>
        <dbReference type="Pfam" id="PF04773"/>
    </source>
</evidence>
<evidence type="ECO:0000313" key="5">
    <source>
        <dbReference type="Proteomes" id="UP001209317"/>
    </source>
</evidence>
<gene>
    <name evidence="4" type="ORF">OD355_12430</name>
</gene>
<accession>A0AAE3LRC9</accession>
<organism evidence="4 5">
    <name type="scientific">Haoranjiania flava</name>
    <dbReference type="NCBI Taxonomy" id="1856322"/>
    <lineage>
        <taxon>Bacteria</taxon>
        <taxon>Pseudomonadati</taxon>
        <taxon>Bacteroidota</taxon>
        <taxon>Chitinophagia</taxon>
        <taxon>Chitinophagales</taxon>
        <taxon>Chitinophagaceae</taxon>
        <taxon>Haoranjiania</taxon>
    </lineage>
</organism>
<sequence length="365" mass="42052">MHPVPDRIWHLLSRYLTNEVTMEEQREMEAFLRDNPETACQFEIHVAYFDNSRRRTEITTEDKHAWELLLKKIQQASPEDFTKWQHQPQRKTGIIRKAKRLYIAAAVVLLFVIAVFYISAPHRYVPLLAKNNVEYKTSHGEKTRLTLPDGSVVWLNGNSRIAYNRDFGKHNREVTLVGEAFFDVVHKAELPMVVHAGMIDVKVKGTAFNINSYPENNKIETSLIRGSVELAVAGQTGDKKKILMKPDEKVVIDTRSLIATAAQNSAQVKIIKFKIDTLQVETNSGLIPEVAWIENKLVFNSENFANVARKMEQWYNVEIRISNSSLMYEKFTGVFHTETLKEALDALKMTYHFNYTINKNKVIIE</sequence>
<name>A0AAE3LRC9_9BACT</name>
<keyword evidence="1" id="KW-0472">Membrane</keyword>
<dbReference type="PANTHER" id="PTHR30273:SF2">
    <property type="entry name" value="PROTEIN FECR"/>
    <property type="match status" value="1"/>
</dbReference>
<dbReference type="InterPro" id="IPR032508">
    <property type="entry name" value="FecR_C"/>
</dbReference>
<dbReference type="RefSeq" id="WP_263038813.1">
    <property type="nucleotide sequence ID" value="NZ_JAOTPL010000023.1"/>
</dbReference>
<dbReference type="AlphaFoldDB" id="A0AAE3LRC9"/>
<evidence type="ECO:0000256" key="1">
    <source>
        <dbReference type="SAM" id="Phobius"/>
    </source>
</evidence>